<dbReference type="CDD" id="cd02440">
    <property type="entry name" value="AdoMet_MTases"/>
    <property type="match status" value="1"/>
</dbReference>
<dbReference type="Proteomes" id="UP000199506">
    <property type="component" value="Unassembled WGS sequence"/>
</dbReference>
<reference evidence="2 3" key="1">
    <citation type="submission" date="2016-10" db="EMBL/GenBank/DDBJ databases">
        <authorList>
            <person name="de Groot N.N."/>
        </authorList>
    </citation>
    <scope>NUCLEOTIDE SEQUENCE [LARGE SCALE GENOMIC DNA]</scope>
    <source>
        <strain evidence="2 3">DSM 11978</strain>
    </source>
</reference>
<dbReference type="Pfam" id="PF13847">
    <property type="entry name" value="Methyltransf_31"/>
    <property type="match status" value="1"/>
</dbReference>
<dbReference type="STRING" id="190974.SAMN05216439_0036"/>
<keyword evidence="2" id="KW-0489">Methyltransferase</keyword>
<evidence type="ECO:0000313" key="2">
    <source>
        <dbReference type="EMBL" id="SEL12905.1"/>
    </source>
</evidence>
<dbReference type="GO" id="GO:0032259">
    <property type="term" value="P:methylation"/>
    <property type="evidence" value="ECO:0007669"/>
    <property type="project" value="UniProtKB-KW"/>
</dbReference>
<dbReference type="Gene3D" id="3.40.50.150">
    <property type="entry name" value="Vaccinia Virus protein VP39"/>
    <property type="match status" value="1"/>
</dbReference>
<organism evidence="2 3">
    <name type="scientific">Methanobrevibacter gottschalkii</name>
    <dbReference type="NCBI Taxonomy" id="190974"/>
    <lineage>
        <taxon>Archaea</taxon>
        <taxon>Methanobacteriati</taxon>
        <taxon>Methanobacteriota</taxon>
        <taxon>Methanomada group</taxon>
        <taxon>Methanobacteria</taxon>
        <taxon>Methanobacteriales</taxon>
        <taxon>Methanobacteriaceae</taxon>
        <taxon>Methanobrevibacter</taxon>
    </lineage>
</organism>
<evidence type="ECO:0000313" key="3">
    <source>
        <dbReference type="Proteomes" id="UP000199506"/>
    </source>
</evidence>
<dbReference type="AlphaFoldDB" id="A0A1H7MQE1"/>
<dbReference type="InterPro" id="IPR029063">
    <property type="entry name" value="SAM-dependent_MTases_sf"/>
</dbReference>
<protein>
    <submittedName>
        <fullName evidence="2">Methyltransferase domain-containing protein</fullName>
    </submittedName>
</protein>
<evidence type="ECO:0000259" key="1">
    <source>
        <dbReference type="Pfam" id="PF13847"/>
    </source>
</evidence>
<keyword evidence="2" id="KW-0808">Transferase</keyword>
<dbReference type="InterPro" id="IPR025714">
    <property type="entry name" value="Methyltranfer_dom"/>
</dbReference>
<dbReference type="EMBL" id="FOAK01000010">
    <property type="protein sequence ID" value="SEL12905.1"/>
    <property type="molecule type" value="Genomic_DNA"/>
</dbReference>
<dbReference type="RefSeq" id="WP_091699655.1">
    <property type="nucleotide sequence ID" value="NZ_FOAK01000010.1"/>
</dbReference>
<dbReference type="OrthoDB" id="1018at2157"/>
<gene>
    <name evidence="2" type="ORF">SAMN05216439_0036</name>
</gene>
<name>A0A1H7MQE1_9EURY</name>
<accession>A0A1H7MQE1</accession>
<feature type="domain" description="Methyltransferase" evidence="1">
    <location>
        <begin position="29"/>
        <end position="141"/>
    </location>
</feature>
<sequence>MNGHRTHGFSSVHFLDSDEILNELDLKGDEIFMDAGCGDGHIAIKVIEEYLPRGTVYAVDVYGESIEDMETYKNGNCVENLINIEADISKGIPGVEDGSIDVVLMVNVFHGFKASRTMDDAIEELKRIIKKDGKIAIMDYKAWDVPKGPPTAFRSSPEELEDIFNKHGLKMIYLNEEIGEDIPEGKSHNFIVFQKV</sequence>
<dbReference type="GO" id="GO:0008168">
    <property type="term" value="F:methyltransferase activity"/>
    <property type="evidence" value="ECO:0007669"/>
    <property type="project" value="UniProtKB-KW"/>
</dbReference>
<proteinExistence type="predicted"/>
<dbReference type="SUPFAM" id="SSF53335">
    <property type="entry name" value="S-adenosyl-L-methionine-dependent methyltransferases"/>
    <property type="match status" value="1"/>
</dbReference>